<dbReference type="GO" id="GO:0009401">
    <property type="term" value="P:phosphoenolpyruvate-dependent sugar phosphotransferase system"/>
    <property type="evidence" value="ECO:0007669"/>
    <property type="project" value="InterPro"/>
</dbReference>
<organism evidence="7 8">
    <name type="scientific">Clostridium baratii str. Sullivan</name>
    <dbReference type="NCBI Taxonomy" id="1415775"/>
    <lineage>
        <taxon>Bacteria</taxon>
        <taxon>Bacillati</taxon>
        <taxon>Bacillota</taxon>
        <taxon>Clostridia</taxon>
        <taxon>Eubacteriales</taxon>
        <taxon>Clostridiaceae</taxon>
        <taxon>Clostridium</taxon>
    </lineage>
</organism>
<sequence>MVGIVIISHSNKIAEGVTEMALQMAPEVPIIPAGGTKDNEIGTDINKISDAIKKVYSDDGVMMLFDLGSAYMNAQMAIDFLEEDIDTSKIEISDCALIEGAIAAAVQSSIGSNIEEIKEALKDLRLEKIS</sequence>
<dbReference type="PANTHER" id="PTHR38594:SF1">
    <property type="entry name" value="PEP-DEPENDENT DIHYDROXYACETONE KINASE, PHOSPHORYL DONOR SUBUNIT DHAM"/>
    <property type="match status" value="1"/>
</dbReference>
<feature type="domain" description="PTS EIIA type-4" evidence="6">
    <location>
        <begin position="1"/>
        <end position="129"/>
    </location>
</feature>
<comment type="function">
    <text evidence="2">Component of the dihydroxyacetone kinase complex, which is responsible for the phosphoenolpyruvate (PEP)-dependent phosphorylation of dihydroxyacetone. DhaM serves as the phosphoryl donor. Is phosphorylated by phosphoenolpyruvate in an EI- and HPr-dependent reaction, and a phosphorelay system on histidine residues finally leads to phosphoryl transfer to DhaL and dihydroxyacetone.</text>
</comment>
<dbReference type="STRING" id="1561.NPD11_780"/>
<dbReference type="eggNOG" id="COG3412">
    <property type="taxonomic scope" value="Bacteria"/>
</dbReference>
<dbReference type="InterPro" id="IPR004701">
    <property type="entry name" value="PTS_EIIA_man-typ"/>
</dbReference>
<dbReference type="AlphaFoldDB" id="A0A0A7FXU3"/>
<dbReference type="NCBIfam" id="TIGR02364">
    <property type="entry name" value="dha_pts"/>
    <property type="match status" value="1"/>
</dbReference>
<dbReference type="Proteomes" id="UP000030635">
    <property type="component" value="Chromosome"/>
</dbReference>
<dbReference type="InterPro" id="IPR036662">
    <property type="entry name" value="PTS_EIIA_man-typ_sf"/>
</dbReference>
<dbReference type="HOGENOM" id="CLU_045361_2_1_9"/>
<dbReference type="PROSITE" id="PS51096">
    <property type="entry name" value="PTS_EIIA_TYPE_4"/>
    <property type="match status" value="1"/>
</dbReference>
<proteinExistence type="predicted"/>
<protein>
    <recommendedName>
        <fullName evidence="3">phosphoenolpyruvate--glycerone phosphotransferase</fullName>
        <ecNumber evidence="3">2.7.1.121</ecNumber>
    </recommendedName>
</protein>
<dbReference type="GO" id="GO:0047324">
    <property type="term" value="F:phosphoenolpyruvate-glycerone phosphotransferase activity"/>
    <property type="evidence" value="ECO:0007669"/>
    <property type="project" value="UniProtKB-EC"/>
</dbReference>
<dbReference type="GO" id="GO:0019563">
    <property type="term" value="P:glycerol catabolic process"/>
    <property type="evidence" value="ECO:0007669"/>
    <property type="project" value="InterPro"/>
</dbReference>
<dbReference type="GO" id="GO:0016020">
    <property type="term" value="C:membrane"/>
    <property type="evidence" value="ECO:0007669"/>
    <property type="project" value="InterPro"/>
</dbReference>
<accession>A0A0A7FXU3</accession>
<evidence type="ECO:0000256" key="2">
    <source>
        <dbReference type="ARBA" id="ARBA00002788"/>
    </source>
</evidence>
<reference evidence="7 8" key="1">
    <citation type="journal article" date="2015" name="Infect. Genet. Evol.">
        <title>Genomic sequences of six botulinum neurotoxin-producing strains representing three clostridial species illustrate the mobility and diversity of botulinum neurotoxin genes.</title>
        <authorList>
            <person name="Smith T.J."/>
            <person name="Hill K.K."/>
            <person name="Xie G."/>
            <person name="Foley B.T."/>
            <person name="Williamson C.H."/>
            <person name="Foster J.T."/>
            <person name="Johnson S.L."/>
            <person name="Chertkov O."/>
            <person name="Teshima H."/>
            <person name="Gibbons H.S."/>
            <person name="Johnsky L.A."/>
            <person name="Karavis M.A."/>
            <person name="Smith L.A."/>
        </authorList>
    </citation>
    <scope>NUCLEOTIDE SEQUENCE [LARGE SCALE GENOMIC DNA]</scope>
    <source>
        <strain evidence="7">Sullivan</strain>
    </source>
</reference>
<name>A0A0A7FXU3_9CLOT</name>
<evidence type="ECO:0000256" key="4">
    <source>
        <dbReference type="ARBA" id="ARBA00022679"/>
    </source>
</evidence>
<dbReference type="EMBL" id="CP006905">
    <property type="protein sequence ID" value="AIY84393.1"/>
    <property type="molecule type" value="Genomic_DNA"/>
</dbReference>
<evidence type="ECO:0000256" key="1">
    <source>
        <dbReference type="ARBA" id="ARBA00001113"/>
    </source>
</evidence>
<dbReference type="PANTHER" id="PTHR38594">
    <property type="entry name" value="PEP-DEPENDENT DIHYDROXYACETONE KINASE, PHOSPHORYL DONOR SUBUNIT DHAM"/>
    <property type="match status" value="1"/>
</dbReference>
<evidence type="ECO:0000256" key="3">
    <source>
        <dbReference type="ARBA" id="ARBA00012095"/>
    </source>
</evidence>
<dbReference type="Pfam" id="PF03610">
    <property type="entry name" value="EIIA-man"/>
    <property type="match status" value="1"/>
</dbReference>
<dbReference type="OrthoDB" id="7065393at2"/>
<dbReference type="KEGG" id="cbv:U729_2237"/>
<keyword evidence="8" id="KW-1185">Reference proteome</keyword>
<dbReference type="EC" id="2.7.1.121" evidence="3"/>
<comment type="subunit">
    <text evidence="5">Homodimer. The dihydroxyacetone kinase complex is composed of a homodimer of DhaM, a homodimer of DhaK and the subunit DhaL.</text>
</comment>
<evidence type="ECO:0000313" key="7">
    <source>
        <dbReference type="EMBL" id="AIY84393.1"/>
    </source>
</evidence>
<keyword evidence="7" id="KW-0418">Kinase</keyword>
<dbReference type="InterPro" id="IPR012844">
    <property type="entry name" value="DhaM_N"/>
</dbReference>
<dbReference type="SUPFAM" id="SSF53062">
    <property type="entry name" value="PTS system fructose IIA component-like"/>
    <property type="match status" value="1"/>
</dbReference>
<keyword evidence="4" id="KW-0808">Transferase</keyword>
<comment type="catalytic activity">
    <reaction evidence="1">
        <text>dihydroxyacetone + phosphoenolpyruvate = dihydroxyacetone phosphate + pyruvate</text>
        <dbReference type="Rhea" id="RHEA:18381"/>
        <dbReference type="ChEBI" id="CHEBI:15361"/>
        <dbReference type="ChEBI" id="CHEBI:16016"/>
        <dbReference type="ChEBI" id="CHEBI:57642"/>
        <dbReference type="ChEBI" id="CHEBI:58702"/>
        <dbReference type="EC" id="2.7.1.121"/>
    </reaction>
</comment>
<dbReference type="InterPro" id="IPR039643">
    <property type="entry name" value="DhaM"/>
</dbReference>
<dbReference type="Gene3D" id="3.40.50.510">
    <property type="entry name" value="Phosphotransferase system, mannose-type IIA component"/>
    <property type="match status" value="1"/>
</dbReference>
<gene>
    <name evidence="7" type="ORF">U729_2237</name>
</gene>
<evidence type="ECO:0000259" key="6">
    <source>
        <dbReference type="PROSITE" id="PS51096"/>
    </source>
</evidence>
<evidence type="ECO:0000313" key="8">
    <source>
        <dbReference type="Proteomes" id="UP000030635"/>
    </source>
</evidence>
<dbReference type="RefSeq" id="WP_039314935.1">
    <property type="nucleotide sequence ID" value="NZ_CP006905.1"/>
</dbReference>
<evidence type="ECO:0000256" key="5">
    <source>
        <dbReference type="ARBA" id="ARBA00046577"/>
    </source>
</evidence>